<dbReference type="AlphaFoldDB" id="A0A4V1RXA9"/>
<evidence type="ECO:0000313" key="1">
    <source>
        <dbReference type="EMBL" id="RYC77466.1"/>
    </source>
</evidence>
<organism evidence="1 2">
    <name type="scientific">Fusarium oxysporum f. sp. narcissi</name>
    <dbReference type="NCBI Taxonomy" id="451672"/>
    <lineage>
        <taxon>Eukaryota</taxon>
        <taxon>Fungi</taxon>
        <taxon>Dikarya</taxon>
        <taxon>Ascomycota</taxon>
        <taxon>Pezizomycotina</taxon>
        <taxon>Sordariomycetes</taxon>
        <taxon>Hypocreomycetidae</taxon>
        <taxon>Hypocreales</taxon>
        <taxon>Nectriaceae</taxon>
        <taxon>Fusarium</taxon>
        <taxon>Fusarium oxysporum species complex</taxon>
    </lineage>
</organism>
<comment type="caution">
    <text evidence="1">The sequence shown here is derived from an EMBL/GenBank/DDBJ whole genome shotgun (WGS) entry which is preliminary data.</text>
</comment>
<accession>A0A4V1RXA9</accession>
<dbReference type="EMBL" id="MQTW01002230">
    <property type="protein sequence ID" value="RYC77466.1"/>
    <property type="molecule type" value="Genomic_DNA"/>
</dbReference>
<name>A0A4V1RXA9_FUSOX</name>
<evidence type="ECO:0000313" key="2">
    <source>
        <dbReference type="Proteomes" id="UP000290540"/>
    </source>
</evidence>
<dbReference type="Proteomes" id="UP000290540">
    <property type="component" value="Unassembled WGS sequence"/>
</dbReference>
<gene>
    <name evidence="1" type="ORF">BFJ63_vAg19660</name>
</gene>
<proteinExistence type="predicted"/>
<reference evidence="1 2" key="1">
    <citation type="submission" date="2016-12" db="EMBL/GenBank/DDBJ databases">
        <title>Draft genome sequence of Fusarium oxysporum causing rot on Narcissus.</title>
        <authorList>
            <person name="Armitage A.D."/>
            <person name="Taylor A."/>
            <person name="Clarkson J.P."/>
            <person name="Harrison R.J."/>
            <person name="Jackson A.C."/>
        </authorList>
    </citation>
    <scope>NUCLEOTIDE SEQUENCE [LARGE SCALE GENOMIC DNA]</scope>
    <source>
        <strain evidence="1 2">N139</strain>
    </source>
</reference>
<sequence length="36" mass="3878">MRSPVVQLLRVGAVLIHVVVVLQKRGVALSVLKGLE</sequence>
<protein>
    <submittedName>
        <fullName evidence="1">Uncharacterized protein</fullName>
    </submittedName>
</protein>